<dbReference type="STRING" id="695939.SAMN00790413_00494"/>
<gene>
    <name evidence="9" type="ORF">SAMN00790413_00494</name>
</gene>
<dbReference type="PRINTS" id="PR00162">
    <property type="entry name" value="RIESKE"/>
</dbReference>
<dbReference type="AlphaFoldDB" id="A0A1W1V9G3"/>
<dbReference type="Proteomes" id="UP000192582">
    <property type="component" value="Unassembled WGS sequence"/>
</dbReference>
<dbReference type="InterPro" id="IPR017941">
    <property type="entry name" value="Rieske_2Fe-2S"/>
</dbReference>
<evidence type="ECO:0000256" key="6">
    <source>
        <dbReference type="ARBA" id="ARBA00034078"/>
    </source>
</evidence>
<sequence>MTRYKRQDPEITRRKFINAAVGTTAAVGGISFLSALGTANPVFRLTRDKMPPLKGDVLVHAGGDQEGTPVKVSELGEKLVRAWPQGKDEEGKPLIRKGDPNNILVLYRFPKGQIVAPTNLEATIDGETVAYSDVCTHAGCSVGDSDTGVGQMKCPCHSGQYDPKQGCKVIGGPPPRPLAQLPITLDGDNIVVKDFFLQMPYPYIHEAEWEEFKKTVEEQLA</sequence>
<dbReference type="GO" id="GO:0046872">
    <property type="term" value="F:metal ion binding"/>
    <property type="evidence" value="ECO:0007669"/>
    <property type="project" value="UniProtKB-KW"/>
</dbReference>
<evidence type="ECO:0000256" key="5">
    <source>
        <dbReference type="ARBA" id="ARBA00023157"/>
    </source>
</evidence>
<dbReference type="Pfam" id="PF00355">
    <property type="entry name" value="Rieske"/>
    <property type="match status" value="1"/>
</dbReference>
<evidence type="ECO:0000256" key="4">
    <source>
        <dbReference type="ARBA" id="ARBA00023014"/>
    </source>
</evidence>
<keyword evidence="10" id="KW-1185">Reference proteome</keyword>
<evidence type="ECO:0000313" key="10">
    <source>
        <dbReference type="Proteomes" id="UP000192582"/>
    </source>
</evidence>
<dbReference type="RefSeq" id="WP_084048152.1">
    <property type="nucleotide sequence ID" value="NZ_FWWU01000009.1"/>
</dbReference>
<keyword evidence="5" id="KW-1015">Disulfide bond</keyword>
<feature type="domain" description="Rieske" evidence="8">
    <location>
        <begin position="117"/>
        <end position="192"/>
    </location>
</feature>
<accession>A0A1W1V9G3</accession>
<keyword evidence="1" id="KW-0001">2Fe-2S</keyword>
<evidence type="ECO:0000313" key="9">
    <source>
        <dbReference type="EMBL" id="SMB89634.1"/>
    </source>
</evidence>
<evidence type="ECO:0000256" key="3">
    <source>
        <dbReference type="ARBA" id="ARBA00023004"/>
    </source>
</evidence>
<dbReference type="InterPro" id="IPR005805">
    <property type="entry name" value="Rieske_Fe-S_prot_C"/>
</dbReference>
<name>A0A1W1V9G3_9DEIO</name>
<dbReference type="CDD" id="cd03467">
    <property type="entry name" value="Rieske"/>
    <property type="match status" value="1"/>
</dbReference>
<evidence type="ECO:0000256" key="2">
    <source>
        <dbReference type="ARBA" id="ARBA00022723"/>
    </source>
</evidence>
<dbReference type="PANTHER" id="PTHR10134">
    <property type="entry name" value="CYTOCHROME B-C1 COMPLEX SUBUNIT RIESKE, MITOCHONDRIAL"/>
    <property type="match status" value="1"/>
</dbReference>
<keyword evidence="4" id="KW-0411">Iron-sulfur</keyword>
<comment type="cofactor">
    <cofactor evidence="6">
        <name>[2Fe-2S] cluster</name>
        <dbReference type="ChEBI" id="CHEBI:190135"/>
    </cofactor>
</comment>
<feature type="transmembrane region" description="Helical" evidence="7">
    <location>
        <begin position="16"/>
        <end position="37"/>
    </location>
</feature>
<keyword evidence="2" id="KW-0479">Metal-binding</keyword>
<organism evidence="9 10">
    <name type="scientific">Deinococcus hopiensis KR-140</name>
    <dbReference type="NCBI Taxonomy" id="695939"/>
    <lineage>
        <taxon>Bacteria</taxon>
        <taxon>Thermotogati</taxon>
        <taxon>Deinococcota</taxon>
        <taxon>Deinococci</taxon>
        <taxon>Deinococcales</taxon>
        <taxon>Deinococcaceae</taxon>
        <taxon>Deinococcus</taxon>
    </lineage>
</organism>
<keyword evidence="7" id="KW-1133">Transmembrane helix</keyword>
<dbReference type="GO" id="GO:0016020">
    <property type="term" value="C:membrane"/>
    <property type="evidence" value="ECO:0007669"/>
    <property type="project" value="InterPro"/>
</dbReference>
<dbReference type="GO" id="GO:0051537">
    <property type="term" value="F:2 iron, 2 sulfur cluster binding"/>
    <property type="evidence" value="ECO:0007669"/>
    <property type="project" value="UniProtKB-KW"/>
</dbReference>
<keyword evidence="7" id="KW-0812">Transmembrane</keyword>
<dbReference type="PROSITE" id="PS51296">
    <property type="entry name" value="RIESKE"/>
    <property type="match status" value="1"/>
</dbReference>
<evidence type="ECO:0000256" key="7">
    <source>
        <dbReference type="SAM" id="Phobius"/>
    </source>
</evidence>
<dbReference type="SUPFAM" id="SSF50022">
    <property type="entry name" value="ISP domain"/>
    <property type="match status" value="1"/>
</dbReference>
<dbReference type="Gene3D" id="2.102.10.10">
    <property type="entry name" value="Rieske [2Fe-2S] iron-sulphur domain"/>
    <property type="match status" value="1"/>
</dbReference>
<proteinExistence type="predicted"/>
<dbReference type="OrthoDB" id="9767869at2"/>
<reference evidence="9 10" key="1">
    <citation type="submission" date="2017-04" db="EMBL/GenBank/DDBJ databases">
        <authorList>
            <person name="Afonso C.L."/>
            <person name="Miller P.J."/>
            <person name="Scott M.A."/>
            <person name="Spackman E."/>
            <person name="Goraichik I."/>
            <person name="Dimitrov K.M."/>
            <person name="Suarez D.L."/>
            <person name="Swayne D.E."/>
        </authorList>
    </citation>
    <scope>NUCLEOTIDE SEQUENCE [LARGE SCALE GENOMIC DNA]</scope>
    <source>
        <strain evidence="9 10">KR-140</strain>
    </source>
</reference>
<protein>
    <submittedName>
        <fullName evidence="9">Menaquinol-cytochrome c reductase iron-sulfur subunit</fullName>
    </submittedName>
</protein>
<dbReference type="InterPro" id="IPR006311">
    <property type="entry name" value="TAT_signal"/>
</dbReference>
<evidence type="ECO:0000256" key="1">
    <source>
        <dbReference type="ARBA" id="ARBA00022714"/>
    </source>
</evidence>
<keyword evidence="7" id="KW-0472">Membrane</keyword>
<dbReference type="PROSITE" id="PS51318">
    <property type="entry name" value="TAT"/>
    <property type="match status" value="1"/>
</dbReference>
<evidence type="ECO:0000259" key="8">
    <source>
        <dbReference type="PROSITE" id="PS51296"/>
    </source>
</evidence>
<keyword evidence="3" id="KW-0408">Iron</keyword>
<dbReference type="EMBL" id="FWWU01000009">
    <property type="protein sequence ID" value="SMB89634.1"/>
    <property type="molecule type" value="Genomic_DNA"/>
</dbReference>
<dbReference type="InterPro" id="IPR014349">
    <property type="entry name" value="Rieske_Fe-S_prot"/>
</dbReference>
<dbReference type="InterPro" id="IPR036922">
    <property type="entry name" value="Rieske_2Fe-2S_sf"/>
</dbReference>